<organism evidence="1 2">
    <name type="scientific">Desulfosarcina ovata subsp. sediminis</name>
    <dbReference type="NCBI Taxonomy" id="885957"/>
    <lineage>
        <taxon>Bacteria</taxon>
        <taxon>Pseudomonadati</taxon>
        <taxon>Thermodesulfobacteriota</taxon>
        <taxon>Desulfobacteria</taxon>
        <taxon>Desulfobacterales</taxon>
        <taxon>Desulfosarcinaceae</taxon>
        <taxon>Desulfosarcina</taxon>
    </lineage>
</organism>
<dbReference type="RefSeq" id="WP_155323610.1">
    <property type="nucleotide sequence ID" value="NZ_AP021876.1"/>
</dbReference>
<sequence>MAKHKSAFKDNQREIAKQLGIPRSTLQHWMDRKDSIDAEPEVKAFFESPTGTAFLHRLVVAAQFVITLLGPGSVRLVCEFLELSGLSKFIAASYGSQQKVSVAIEQAIVDFGNKETNRMAKDMEPKDITACLDETFHPETCLVSIEPESNYILLETYADGRKGSDWMKAMEDALKAVVHNYFIKRRDETTPAERFFGAKPNDLFSFLLDKVDIPRRPAKKRFKPEVKKPLIAVG</sequence>
<evidence type="ECO:0000313" key="2">
    <source>
        <dbReference type="Proteomes" id="UP000425960"/>
    </source>
</evidence>
<protein>
    <submittedName>
        <fullName evidence="1">Uncharacterized protein</fullName>
    </submittedName>
</protein>
<gene>
    <name evidence="1" type="ORF">DSCO28_39440</name>
</gene>
<dbReference type="Pfam" id="PF19936">
    <property type="entry name" value="DUF6399"/>
    <property type="match status" value="1"/>
</dbReference>
<reference evidence="1 2" key="1">
    <citation type="submission" date="2019-11" db="EMBL/GenBank/DDBJ databases">
        <title>Comparative genomics of hydrocarbon-degrading Desulfosarcina strains.</title>
        <authorList>
            <person name="Watanabe M."/>
            <person name="Kojima H."/>
            <person name="Fukui M."/>
        </authorList>
    </citation>
    <scope>NUCLEOTIDE SEQUENCE [LARGE SCALE GENOMIC DNA]</scope>
    <source>
        <strain evidence="1 2">28bB2T</strain>
    </source>
</reference>
<dbReference type="KEGG" id="dov:DSCO28_39440"/>
<evidence type="ECO:0000313" key="1">
    <source>
        <dbReference type="EMBL" id="BBO83378.1"/>
    </source>
</evidence>
<dbReference type="AlphaFoldDB" id="A0A5K7ZT47"/>
<dbReference type="EMBL" id="AP021876">
    <property type="protein sequence ID" value="BBO83378.1"/>
    <property type="molecule type" value="Genomic_DNA"/>
</dbReference>
<name>A0A5K7ZT47_9BACT</name>
<proteinExistence type="predicted"/>
<accession>A0A5K7ZT47</accession>
<dbReference type="Proteomes" id="UP000425960">
    <property type="component" value="Chromosome"/>
</dbReference>
<dbReference type="InterPro" id="IPR045650">
    <property type="entry name" value="DUF6399"/>
</dbReference>